<evidence type="ECO:0000313" key="1">
    <source>
        <dbReference type="EMBL" id="MBW86691.1"/>
    </source>
</evidence>
<protein>
    <submittedName>
        <fullName evidence="1">Uncharacterized protein</fullName>
    </submittedName>
</protein>
<accession>A0A2P2IZP8</accession>
<name>A0A2P2IZP8_RHIMU</name>
<proteinExistence type="predicted"/>
<organism evidence="1">
    <name type="scientific">Rhizophora mucronata</name>
    <name type="common">Asiatic mangrove</name>
    <dbReference type="NCBI Taxonomy" id="61149"/>
    <lineage>
        <taxon>Eukaryota</taxon>
        <taxon>Viridiplantae</taxon>
        <taxon>Streptophyta</taxon>
        <taxon>Embryophyta</taxon>
        <taxon>Tracheophyta</taxon>
        <taxon>Spermatophyta</taxon>
        <taxon>Magnoliopsida</taxon>
        <taxon>eudicotyledons</taxon>
        <taxon>Gunneridae</taxon>
        <taxon>Pentapetalae</taxon>
        <taxon>rosids</taxon>
        <taxon>fabids</taxon>
        <taxon>Malpighiales</taxon>
        <taxon>Rhizophoraceae</taxon>
        <taxon>Rhizophora</taxon>
    </lineage>
</organism>
<dbReference type="EMBL" id="GGEC01006208">
    <property type="protein sequence ID" value="MBW86691.1"/>
    <property type="molecule type" value="Transcribed_RNA"/>
</dbReference>
<reference evidence="1" key="1">
    <citation type="submission" date="2018-02" db="EMBL/GenBank/DDBJ databases">
        <title>Rhizophora mucronata_Transcriptome.</title>
        <authorList>
            <person name="Meera S.P."/>
            <person name="Sreeshan A."/>
            <person name="Augustine A."/>
        </authorList>
    </citation>
    <scope>NUCLEOTIDE SEQUENCE</scope>
    <source>
        <tissue evidence="1">Leaf</tissue>
    </source>
</reference>
<sequence length="50" mass="5542">MEGLCSGLGHMIEDTVESLIPMFELHGIYQFPFSLAKAGLVKLLIVESLY</sequence>
<dbReference type="AlphaFoldDB" id="A0A2P2IZP8"/>